<evidence type="ECO:0000256" key="2">
    <source>
        <dbReference type="ARBA" id="ARBA00008432"/>
    </source>
</evidence>
<sequence>MKRLTEWDPSDKKFWEHKGKRIATRNLWISTIALHLAFCIWQMWSVMTINLPKVGFTYTTDQMFTLTAIPALVGAVLRMFYSIAITYLGGRTWTVISTIILIIPAIGIGIAIQNTNTPFITMAILSALCGVGGANFASSMANIGPYFPKEKQGTALGINGGIGNLGVSMVQLVAPIAIGIPLFGTLLGGPQLLVLESGNQNIWLQNGALIWVLPLILISIVAFFGMNNLPSPKVSLVEQAQVFKGKHMYLITILYIMSFGSFIGYSAAFPLLINKEFPEVNALQLAFLGPLLGASFRTVGGYLADKMGGAIVTFASVITMMIATAGVVYFVGESKSFVGFFIMFMILFLAGGIANGSIFRMIPIIFGPKETPAAIGFSAAIGAFGGFFIPKLFGWSFQYSGGPQPALYVFISYYFLCSIILWIYYARPNAEMKC</sequence>
<dbReference type="PANTHER" id="PTHR23515">
    <property type="entry name" value="HIGH-AFFINITY NITRATE TRANSPORTER 2.3"/>
    <property type="match status" value="1"/>
</dbReference>
<gene>
    <name evidence="7" type="ORF">WAK64_04460</name>
</gene>
<organism evidence="7 8">
    <name type="scientific">Bacillus spongiae</name>
    <dbReference type="NCBI Taxonomy" id="2683610"/>
    <lineage>
        <taxon>Bacteria</taxon>
        <taxon>Bacillati</taxon>
        <taxon>Bacillota</taxon>
        <taxon>Bacilli</taxon>
        <taxon>Bacillales</taxon>
        <taxon>Bacillaceae</taxon>
        <taxon>Bacillus</taxon>
    </lineage>
</organism>
<dbReference type="SUPFAM" id="SSF103473">
    <property type="entry name" value="MFS general substrate transporter"/>
    <property type="match status" value="1"/>
</dbReference>
<feature type="transmembrane region" description="Helical" evidence="6">
    <location>
        <begin position="208"/>
        <end position="227"/>
    </location>
</feature>
<feature type="transmembrane region" description="Helical" evidence="6">
    <location>
        <begin position="64"/>
        <end position="81"/>
    </location>
</feature>
<evidence type="ECO:0000256" key="6">
    <source>
        <dbReference type="SAM" id="Phobius"/>
    </source>
</evidence>
<evidence type="ECO:0000313" key="7">
    <source>
        <dbReference type="EMBL" id="MEI5906304.1"/>
    </source>
</evidence>
<feature type="transmembrane region" description="Helical" evidence="6">
    <location>
        <begin position="405"/>
        <end position="425"/>
    </location>
</feature>
<feature type="transmembrane region" description="Helical" evidence="6">
    <location>
        <begin position="285"/>
        <end position="304"/>
    </location>
</feature>
<keyword evidence="3 6" id="KW-0812">Transmembrane</keyword>
<feature type="transmembrane region" description="Helical" evidence="6">
    <location>
        <begin position="27"/>
        <end position="44"/>
    </location>
</feature>
<evidence type="ECO:0000256" key="1">
    <source>
        <dbReference type="ARBA" id="ARBA00004651"/>
    </source>
</evidence>
<dbReference type="EMBL" id="JBBAXC010000003">
    <property type="protein sequence ID" value="MEI5906304.1"/>
    <property type="molecule type" value="Genomic_DNA"/>
</dbReference>
<evidence type="ECO:0000256" key="3">
    <source>
        <dbReference type="ARBA" id="ARBA00022692"/>
    </source>
</evidence>
<feature type="transmembrane region" description="Helical" evidence="6">
    <location>
        <begin position="162"/>
        <end position="188"/>
    </location>
</feature>
<dbReference type="Pfam" id="PF07690">
    <property type="entry name" value="MFS_1"/>
    <property type="match status" value="1"/>
</dbReference>
<keyword evidence="5 6" id="KW-0472">Membrane</keyword>
<feature type="transmembrane region" description="Helical" evidence="6">
    <location>
        <begin position="337"/>
        <end position="359"/>
    </location>
</feature>
<dbReference type="InterPro" id="IPR011701">
    <property type="entry name" value="MFS"/>
</dbReference>
<protein>
    <submittedName>
        <fullName evidence="7">MFS transporter</fullName>
    </submittedName>
</protein>
<accession>A0ABU8HAW9</accession>
<feature type="transmembrane region" description="Helical" evidence="6">
    <location>
        <begin position="371"/>
        <end position="393"/>
    </location>
</feature>
<evidence type="ECO:0000313" key="8">
    <source>
        <dbReference type="Proteomes" id="UP001312865"/>
    </source>
</evidence>
<dbReference type="CDD" id="cd17341">
    <property type="entry name" value="MFS_NRT2_like"/>
    <property type="match status" value="1"/>
</dbReference>
<dbReference type="Proteomes" id="UP001312865">
    <property type="component" value="Unassembled WGS sequence"/>
</dbReference>
<name>A0ABU8HAW9_9BACI</name>
<feature type="transmembrane region" description="Helical" evidence="6">
    <location>
        <begin position="119"/>
        <end position="141"/>
    </location>
</feature>
<dbReference type="Gene3D" id="1.20.1250.20">
    <property type="entry name" value="MFS general substrate transporter like domains"/>
    <property type="match status" value="1"/>
</dbReference>
<evidence type="ECO:0000256" key="5">
    <source>
        <dbReference type="ARBA" id="ARBA00023136"/>
    </source>
</evidence>
<reference evidence="7 8" key="1">
    <citation type="journal article" date="2018" name="J. Microbiol.">
        <title>Bacillus spongiae sp. nov., isolated from sponge of Jeju Island.</title>
        <authorList>
            <person name="Lee G.E."/>
            <person name="Im W.T."/>
            <person name="Park J.S."/>
        </authorList>
    </citation>
    <scope>NUCLEOTIDE SEQUENCE [LARGE SCALE GENOMIC DNA]</scope>
    <source>
        <strain evidence="7 8">135PIL107-10</strain>
    </source>
</reference>
<dbReference type="InterPro" id="IPR044772">
    <property type="entry name" value="NO3_transporter"/>
</dbReference>
<evidence type="ECO:0000256" key="4">
    <source>
        <dbReference type="ARBA" id="ARBA00022989"/>
    </source>
</evidence>
<dbReference type="RefSeq" id="WP_336585742.1">
    <property type="nucleotide sequence ID" value="NZ_JBBAXC010000003.1"/>
</dbReference>
<feature type="transmembrane region" description="Helical" evidence="6">
    <location>
        <begin position="93"/>
        <end position="113"/>
    </location>
</feature>
<keyword evidence="8" id="KW-1185">Reference proteome</keyword>
<proteinExistence type="inferred from homology"/>
<dbReference type="InterPro" id="IPR036259">
    <property type="entry name" value="MFS_trans_sf"/>
</dbReference>
<feature type="transmembrane region" description="Helical" evidence="6">
    <location>
        <begin position="248"/>
        <end position="273"/>
    </location>
</feature>
<feature type="transmembrane region" description="Helical" evidence="6">
    <location>
        <begin position="311"/>
        <end position="331"/>
    </location>
</feature>
<comment type="caution">
    <text evidence="7">The sequence shown here is derived from an EMBL/GenBank/DDBJ whole genome shotgun (WGS) entry which is preliminary data.</text>
</comment>
<keyword evidence="4 6" id="KW-1133">Transmembrane helix</keyword>
<comment type="similarity">
    <text evidence="2">Belongs to the major facilitator superfamily. Nitrate/nitrite porter (TC 2.A.1.8) family.</text>
</comment>
<comment type="subcellular location">
    <subcellularLocation>
        <location evidence="1">Cell membrane</location>
        <topology evidence="1">Multi-pass membrane protein</topology>
    </subcellularLocation>
</comment>